<dbReference type="GO" id="GO:0016020">
    <property type="term" value="C:membrane"/>
    <property type="evidence" value="ECO:0007669"/>
    <property type="project" value="UniProtKB-SubCell"/>
</dbReference>
<sequence>MEILLQLWGGLFYLFAKIFLARAEGEENSKWRTWGWITYLLGVPPWVIILALNQNWIAMALEAGGIPAIILGIIISVKQLEQAPRVIDKGTKIFTWILIIIGTMYSVYDFGGVTAFSQILELGVTVGFLLGTYLLAKKDGKGWLCFILMNVSMGTLMLIQEKWIFAILQAISICFVIYGFIKSKKIRAIINNT</sequence>
<protein>
    <submittedName>
        <fullName evidence="6">Multidrug transporter</fullName>
    </submittedName>
</protein>
<evidence type="ECO:0000313" key="7">
    <source>
        <dbReference type="Proteomes" id="UP000177052"/>
    </source>
</evidence>
<proteinExistence type="predicted"/>
<keyword evidence="3 5" id="KW-1133">Transmembrane helix</keyword>
<accession>A0A1F6WA74</accession>
<feature type="transmembrane region" description="Helical" evidence="5">
    <location>
        <begin position="143"/>
        <end position="159"/>
    </location>
</feature>
<name>A0A1F6WA74_9BACT</name>
<keyword evidence="4 5" id="KW-0472">Membrane</keyword>
<dbReference type="Pfam" id="PF04973">
    <property type="entry name" value="NMN_transporter"/>
    <property type="match status" value="1"/>
</dbReference>
<feature type="transmembrane region" description="Helical" evidence="5">
    <location>
        <begin position="165"/>
        <end position="181"/>
    </location>
</feature>
<dbReference type="GO" id="GO:0034257">
    <property type="term" value="F:nicotinamide riboside transmembrane transporter activity"/>
    <property type="evidence" value="ECO:0007669"/>
    <property type="project" value="InterPro"/>
</dbReference>
<keyword evidence="2 5" id="KW-0812">Transmembrane</keyword>
<gene>
    <name evidence="6" type="ORF">A3F19_00840</name>
</gene>
<evidence type="ECO:0000256" key="4">
    <source>
        <dbReference type="ARBA" id="ARBA00023136"/>
    </source>
</evidence>
<evidence type="ECO:0000256" key="3">
    <source>
        <dbReference type="ARBA" id="ARBA00022989"/>
    </source>
</evidence>
<dbReference type="InterPro" id="IPR006419">
    <property type="entry name" value="NMN_transpt_PnuC"/>
</dbReference>
<reference evidence="6 7" key="1">
    <citation type="journal article" date="2016" name="Nat. Commun.">
        <title>Thousands of microbial genomes shed light on interconnected biogeochemical processes in an aquifer system.</title>
        <authorList>
            <person name="Anantharaman K."/>
            <person name="Brown C.T."/>
            <person name="Hug L.A."/>
            <person name="Sharon I."/>
            <person name="Castelle C.J."/>
            <person name="Probst A.J."/>
            <person name="Thomas B.C."/>
            <person name="Singh A."/>
            <person name="Wilkins M.J."/>
            <person name="Karaoz U."/>
            <person name="Brodie E.L."/>
            <person name="Williams K.H."/>
            <person name="Hubbard S.S."/>
            <person name="Banfield J.F."/>
        </authorList>
    </citation>
    <scope>NUCLEOTIDE SEQUENCE [LARGE SCALE GENOMIC DNA]</scope>
</reference>
<comment type="subcellular location">
    <subcellularLocation>
        <location evidence="1">Membrane</location>
        <topology evidence="1">Multi-pass membrane protein</topology>
    </subcellularLocation>
</comment>
<feature type="transmembrane region" description="Helical" evidence="5">
    <location>
        <begin position="116"/>
        <end position="136"/>
    </location>
</feature>
<dbReference type="EMBL" id="MFUJ01000038">
    <property type="protein sequence ID" value="OGI78811.1"/>
    <property type="molecule type" value="Genomic_DNA"/>
</dbReference>
<dbReference type="AlphaFoldDB" id="A0A1F6WA74"/>
<feature type="transmembrane region" description="Helical" evidence="5">
    <location>
        <begin position="33"/>
        <end position="52"/>
    </location>
</feature>
<evidence type="ECO:0000313" key="6">
    <source>
        <dbReference type="EMBL" id="OGI78811.1"/>
    </source>
</evidence>
<feature type="transmembrane region" description="Helical" evidence="5">
    <location>
        <begin position="93"/>
        <end position="110"/>
    </location>
</feature>
<evidence type="ECO:0000256" key="1">
    <source>
        <dbReference type="ARBA" id="ARBA00004141"/>
    </source>
</evidence>
<evidence type="ECO:0000256" key="2">
    <source>
        <dbReference type="ARBA" id="ARBA00022692"/>
    </source>
</evidence>
<organism evidence="6 7">
    <name type="scientific">Candidatus Nomurabacteria bacterium RIFCSPHIGHO2_12_FULL_37_29</name>
    <dbReference type="NCBI Taxonomy" id="1801759"/>
    <lineage>
        <taxon>Bacteria</taxon>
        <taxon>Candidatus Nomuraibacteriota</taxon>
    </lineage>
</organism>
<evidence type="ECO:0000256" key="5">
    <source>
        <dbReference type="SAM" id="Phobius"/>
    </source>
</evidence>
<comment type="caution">
    <text evidence="6">The sequence shown here is derived from an EMBL/GenBank/DDBJ whole genome shotgun (WGS) entry which is preliminary data.</text>
</comment>
<dbReference type="Proteomes" id="UP000177052">
    <property type="component" value="Unassembled WGS sequence"/>
</dbReference>